<dbReference type="EMBL" id="JACIEF010000003">
    <property type="protein sequence ID" value="MBB4109104.1"/>
    <property type="molecule type" value="Genomic_DNA"/>
</dbReference>
<dbReference type="PROSITE" id="PS51352">
    <property type="entry name" value="THIOREDOXIN_2"/>
    <property type="match status" value="1"/>
</dbReference>
<evidence type="ECO:0000259" key="2">
    <source>
        <dbReference type="PROSITE" id="PS51352"/>
    </source>
</evidence>
<sequence length="368" mass="41825">MKHFFKFIFLIACTLNIQAVLAQGINFETTSLAVAMGKAGNPAEPKLILVDCYTTWCIPCLEMSQQEFPKKVAGDYFNPRFVSIKFDMEKGEGKEIGKKYNVTTYPTFLILNAQGQEINRIVGKASAEEFIEKAKSALDPKNSLAGLKAAYEESKNMQTGFPYALALYQSSKDPSPVLEELFDNAQDFERFSKAYLELAFGITKFGSPFFRKLMLEKANIDAAWGTEVTNRIIFDKIRKDMYQIANETAAKYNIVYTPKEVEEIAYTVSLLKLPKDKAESHMCRLALYVINQDLDGLIAYYKRHIALIPNTDVFKDMLDGMLMQKMAKANEKQKIAIKEYFTGLVKVHDREAQRYRSLTEALNRTAVK</sequence>
<reference evidence="6" key="2">
    <citation type="journal article" date="2019" name="Int. J. Syst. Evol. Microbiol.">
        <title>The Global Catalogue of Microorganisms (GCM) 10K type strain sequencing project: providing services to taxonomists for standard genome sequencing and annotation.</title>
        <authorList>
            <consortium name="The Broad Institute Genomics Platform"/>
            <consortium name="The Broad Institute Genome Sequencing Center for Infectious Disease"/>
            <person name="Wu L."/>
            <person name="Ma J."/>
        </authorList>
    </citation>
    <scope>NUCLEOTIDE SEQUENCE [LARGE SCALE GENOMIC DNA]</scope>
    <source>
        <strain evidence="6">CGMCC 1.15287</strain>
    </source>
</reference>
<name>A0A7W6P7M6_9SPHI</name>
<reference evidence="3" key="4">
    <citation type="submission" date="2024-05" db="EMBL/GenBank/DDBJ databases">
        <authorList>
            <person name="Sun Q."/>
            <person name="Zhou Y."/>
        </authorList>
    </citation>
    <scope>NUCLEOTIDE SEQUENCE</scope>
    <source>
        <strain evidence="3">CGMCC 1.15287</strain>
    </source>
</reference>
<feature type="domain" description="Thioredoxin" evidence="2">
    <location>
        <begin position="21"/>
        <end position="139"/>
    </location>
</feature>
<dbReference type="EMBL" id="BMHZ01000003">
    <property type="protein sequence ID" value="GGH10297.1"/>
    <property type="molecule type" value="Genomic_DNA"/>
</dbReference>
<dbReference type="CDD" id="cd02947">
    <property type="entry name" value="TRX_family"/>
    <property type="match status" value="1"/>
</dbReference>
<dbReference type="Proteomes" id="UP000532273">
    <property type="component" value="Unassembled WGS sequence"/>
</dbReference>
<feature type="chain" id="PRO_5030543791" evidence="1">
    <location>
        <begin position="23"/>
        <end position="368"/>
    </location>
</feature>
<dbReference type="GO" id="GO:0016853">
    <property type="term" value="F:isomerase activity"/>
    <property type="evidence" value="ECO:0007669"/>
    <property type="project" value="UniProtKB-KW"/>
</dbReference>
<keyword evidence="4" id="KW-0413">Isomerase</keyword>
<protein>
    <submittedName>
        <fullName evidence="4">Thiol-disulfide isomerase/thioredoxin</fullName>
    </submittedName>
</protein>
<dbReference type="Proteomes" id="UP000642938">
    <property type="component" value="Unassembled WGS sequence"/>
</dbReference>
<dbReference type="Gene3D" id="3.40.30.10">
    <property type="entry name" value="Glutaredoxin"/>
    <property type="match status" value="1"/>
</dbReference>
<accession>A0A7W6P7M6</accession>
<dbReference type="Pfam" id="PF00085">
    <property type="entry name" value="Thioredoxin"/>
    <property type="match status" value="1"/>
</dbReference>
<dbReference type="InterPro" id="IPR036249">
    <property type="entry name" value="Thioredoxin-like_sf"/>
</dbReference>
<evidence type="ECO:0000313" key="6">
    <source>
        <dbReference type="Proteomes" id="UP000642938"/>
    </source>
</evidence>
<evidence type="ECO:0000313" key="5">
    <source>
        <dbReference type="Proteomes" id="UP000532273"/>
    </source>
</evidence>
<reference evidence="4 5" key="3">
    <citation type="submission" date="2020-08" db="EMBL/GenBank/DDBJ databases">
        <title>Genomic Encyclopedia of Type Strains, Phase IV (KMG-IV): sequencing the most valuable type-strain genomes for metagenomic binning, comparative biology and taxonomic classification.</title>
        <authorList>
            <person name="Goeker M."/>
        </authorList>
    </citation>
    <scope>NUCLEOTIDE SEQUENCE [LARGE SCALE GENOMIC DNA]</scope>
    <source>
        <strain evidence="4 5">DSM 100774</strain>
    </source>
</reference>
<organism evidence="4 5">
    <name type="scientific">Pedobacter zeae</name>
    <dbReference type="NCBI Taxonomy" id="1737356"/>
    <lineage>
        <taxon>Bacteria</taxon>
        <taxon>Pseudomonadati</taxon>
        <taxon>Bacteroidota</taxon>
        <taxon>Sphingobacteriia</taxon>
        <taxon>Sphingobacteriales</taxon>
        <taxon>Sphingobacteriaceae</taxon>
        <taxon>Pedobacter</taxon>
    </lineage>
</organism>
<proteinExistence type="predicted"/>
<feature type="signal peptide" evidence="1">
    <location>
        <begin position="1"/>
        <end position="22"/>
    </location>
</feature>
<gene>
    <name evidence="3" type="ORF">GCM10007422_28870</name>
    <name evidence="4" type="ORF">GGQ60_003113</name>
</gene>
<evidence type="ECO:0000313" key="3">
    <source>
        <dbReference type="EMBL" id="GGH10297.1"/>
    </source>
</evidence>
<evidence type="ECO:0000256" key="1">
    <source>
        <dbReference type="SAM" id="SignalP"/>
    </source>
</evidence>
<dbReference type="RefSeq" id="WP_183765907.1">
    <property type="nucleotide sequence ID" value="NZ_BMHZ01000003.1"/>
</dbReference>
<dbReference type="SUPFAM" id="SSF52833">
    <property type="entry name" value="Thioredoxin-like"/>
    <property type="match status" value="1"/>
</dbReference>
<keyword evidence="6" id="KW-1185">Reference proteome</keyword>
<reference evidence="3" key="1">
    <citation type="journal article" date="2014" name="Int. J. Syst. Evol. Microbiol.">
        <title>Complete genome of a new Firmicutes species belonging to the dominant human colonic microbiota ('Ruminococcus bicirculans') reveals two chromosomes and a selective capacity to utilize plant glucans.</title>
        <authorList>
            <consortium name="NISC Comparative Sequencing Program"/>
            <person name="Wegmann U."/>
            <person name="Louis P."/>
            <person name="Goesmann A."/>
            <person name="Henrissat B."/>
            <person name="Duncan S.H."/>
            <person name="Flint H.J."/>
        </authorList>
    </citation>
    <scope>NUCLEOTIDE SEQUENCE</scope>
    <source>
        <strain evidence="3">CGMCC 1.15287</strain>
    </source>
</reference>
<dbReference type="AlphaFoldDB" id="A0A7W6P7M6"/>
<comment type="caution">
    <text evidence="4">The sequence shown here is derived from an EMBL/GenBank/DDBJ whole genome shotgun (WGS) entry which is preliminary data.</text>
</comment>
<dbReference type="InterPro" id="IPR013766">
    <property type="entry name" value="Thioredoxin_domain"/>
</dbReference>
<evidence type="ECO:0000313" key="4">
    <source>
        <dbReference type="EMBL" id="MBB4109104.1"/>
    </source>
</evidence>
<keyword evidence="1" id="KW-0732">Signal</keyword>